<comment type="similarity">
    <text evidence="4">Belongs to the LptA family.</text>
</comment>
<dbReference type="Gene3D" id="2.60.450.10">
    <property type="entry name" value="Lipopolysaccharide (LPS) transport protein A like domain"/>
    <property type="match status" value="1"/>
</dbReference>
<evidence type="ECO:0000256" key="3">
    <source>
        <dbReference type="ARBA" id="ARBA00022764"/>
    </source>
</evidence>
<gene>
    <name evidence="4" type="primary">lptA</name>
    <name evidence="7" type="ORF">AF72_08495</name>
</gene>
<accession>Z9JJ67</accession>
<dbReference type="Proteomes" id="UP000020406">
    <property type="component" value="Unassembled WGS sequence"/>
</dbReference>
<dbReference type="KEGG" id="xtw:AB672_08390"/>
<feature type="domain" description="Organic solvent tolerance-like N-terminal" evidence="6">
    <location>
        <begin position="36"/>
        <end position="144"/>
    </location>
</feature>
<dbReference type="eggNOG" id="COG1934">
    <property type="taxonomic scope" value="Bacteria"/>
</dbReference>
<dbReference type="PATRIC" id="fig|1444770.3.peg.2011"/>
<dbReference type="AlphaFoldDB" id="Z9JJ67"/>
<dbReference type="InterPro" id="IPR005653">
    <property type="entry name" value="OstA-like_N"/>
</dbReference>
<dbReference type="OrthoDB" id="9795964at2"/>
<dbReference type="GO" id="GO:0001530">
    <property type="term" value="F:lipopolysaccharide binding"/>
    <property type="evidence" value="ECO:0007669"/>
    <property type="project" value="InterPro"/>
</dbReference>
<evidence type="ECO:0000313" key="8">
    <source>
        <dbReference type="Proteomes" id="UP000020406"/>
    </source>
</evidence>
<feature type="chain" id="PRO_5009024704" description="Lipopolysaccharide export system protein LptA" evidence="4">
    <location>
        <begin position="23"/>
        <end position="177"/>
    </location>
</feature>
<dbReference type="EMBL" id="JDSQ01000013">
    <property type="protein sequence ID" value="EWS77807.1"/>
    <property type="molecule type" value="Genomic_DNA"/>
</dbReference>
<evidence type="ECO:0000313" key="7">
    <source>
        <dbReference type="EMBL" id="EWS77807.1"/>
    </source>
</evidence>
<dbReference type="STRING" id="1444770.AF72_08495"/>
<dbReference type="Pfam" id="PF03968">
    <property type="entry name" value="LptD_N"/>
    <property type="match status" value="1"/>
</dbReference>
<feature type="compositionally biased region" description="Polar residues" evidence="5">
    <location>
        <begin position="155"/>
        <end position="168"/>
    </location>
</feature>
<dbReference type="InterPro" id="IPR052037">
    <property type="entry name" value="LPS_export_LptA"/>
</dbReference>
<protein>
    <recommendedName>
        <fullName evidence="4">Lipopolysaccharide export system protein LptA</fullName>
    </recommendedName>
</protein>
<keyword evidence="3 4" id="KW-0574">Periplasm</keyword>
<proteinExistence type="inferred from homology"/>
<comment type="function">
    <text evidence="4">Involved in the assembly of lipopolysaccharide (LPS). Required for the translocation of LPS from the inner membrane to the outer membrane. May form a bridge between the inner membrane and the outer membrane, via interactions with LptC and LptD, thereby facilitating LPS transfer across the periplasm.</text>
</comment>
<sequence length="177" mass="19211" precursor="true">MNRAPLVNLFLFPLLFAPFSVATKTSDRNQPMTIDSAAQEGSMLGANGKAHYSGNVVIQQGTLEAHADTADIFLKNGDMDRILLIGKQASLKQEMDDGSTVHGQADNIDYKIKEGIVILTGNYKVESPKGNNTGQRMIYNTQTGDMRSGNDGTRVRTTIQPKNVTQGTLPAAKQEKI</sequence>
<evidence type="ECO:0000256" key="2">
    <source>
        <dbReference type="ARBA" id="ARBA00022729"/>
    </source>
</evidence>
<comment type="subcellular location">
    <subcellularLocation>
        <location evidence="4">Periplasm</location>
    </subcellularLocation>
</comment>
<keyword evidence="2 4" id="KW-0732">Signal</keyword>
<dbReference type="GO" id="GO:0009279">
    <property type="term" value="C:cell outer membrane"/>
    <property type="evidence" value="ECO:0007669"/>
    <property type="project" value="TreeGrafter"/>
</dbReference>
<dbReference type="GO" id="GO:0043165">
    <property type="term" value="P:Gram-negative-bacterium-type cell outer membrane assembly"/>
    <property type="evidence" value="ECO:0007669"/>
    <property type="project" value="UniProtKB-UniRule"/>
</dbReference>
<organism evidence="7 8">
    <name type="scientific">Xylella taiwanensis</name>
    <dbReference type="NCBI Taxonomy" id="1444770"/>
    <lineage>
        <taxon>Bacteria</taxon>
        <taxon>Pseudomonadati</taxon>
        <taxon>Pseudomonadota</taxon>
        <taxon>Gammaproteobacteria</taxon>
        <taxon>Lysobacterales</taxon>
        <taxon>Lysobacteraceae</taxon>
        <taxon>Xylella</taxon>
    </lineage>
</organism>
<comment type="subunit">
    <text evidence="4">Component of the lipopolysaccharide transport and assembly complex.</text>
</comment>
<dbReference type="PANTHER" id="PTHR36504:SF1">
    <property type="entry name" value="LIPOPOLYSACCHARIDE EXPORT SYSTEM PROTEIN LPTA"/>
    <property type="match status" value="1"/>
</dbReference>
<evidence type="ECO:0000256" key="1">
    <source>
        <dbReference type="ARBA" id="ARBA00022448"/>
    </source>
</evidence>
<dbReference type="InterPro" id="IPR014340">
    <property type="entry name" value="LptA"/>
</dbReference>
<evidence type="ECO:0000256" key="4">
    <source>
        <dbReference type="HAMAP-Rule" id="MF_01914"/>
    </source>
</evidence>
<name>Z9JJ67_9GAMM</name>
<evidence type="ECO:0000256" key="5">
    <source>
        <dbReference type="SAM" id="MobiDB-lite"/>
    </source>
</evidence>
<comment type="caution">
    <text evidence="7">The sequence shown here is derived from an EMBL/GenBank/DDBJ whole genome shotgun (WGS) entry which is preliminary data.</text>
</comment>
<feature type="region of interest" description="Disordered" evidence="5">
    <location>
        <begin position="141"/>
        <end position="177"/>
    </location>
</feature>
<dbReference type="RefSeq" id="WP_038271458.1">
    <property type="nucleotide sequence ID" value="NZ_CP053627.1"/>
</dbReference>
<keyword evidence="1 4" id="KW-0813">Transport</keyword>
<reference evidence="7 8" key="1">
    <citation type="journal article" date="2014" name="Genome Announc.">
        <title>Draft Genome Sequence of Xylella fastidiosa Pear Leaf Scorch Strain in Taiwan.</title>
        <authorList>
            <person name="Su C.C."/>
            <person name="Deng W.L."/>
            <person name="Jan F.J."/>
            <person name="Chang C.J."/>
            <person name="Huang H."/>
            <person name="Chen J."/>
        </authorList>
    </citation>
    <scope>NUCLEOTIDE SEQUENCE [LARGE SCALE GENOMIC DNA]</scope>
    <source>
        <strain evidence="7 8">PLS229</strain>
    </source>
</reference>
<feature type="signal peptide" evidence="4">
    <location>
        <begin position="1"/>
        <end position="22"/>
    </location>
</feature>
<dbReference type="PANTHER" id="PTHR36504">
    <property type="entry name" value="LIPOPOLYSACCHARIDE EXPORT SYSTEM PROTEIN LPTA"/>
    <property type="match status" value="1"/>
</dbReference>
<dbReference type="GO" id="GO:0017089">
    <property type="term" value="F:glycolipid transfer activity"/>
    <property type="evidence" value="ECO:0007669"/>
    <property type="project" value="TreeGrafter"/>
</dbReference>
<dbReference type="GeneID" id="68901308"/>
<dbReference type="GO" id="GO:0015920">
    <property type="term" value="P:lipopolysaccharide transport"/>
    <property type="evidence" value="ECO:0007669"/>
    <property type="project" value="UniProtKB-UniRule"/>
</dbReference>
<evidence type="ECO:0000259" key="6">
    <source>
        <dbReference type="Pfam" id="PF03968"/>
    </source>
</evidence>
<dbReference type="HAMAP" id="MF_01914">
    <property type="entry name" value="LPS_assembly_LptA"/>
    <property type="match status" value="1"/>
</dbReference>
<dbReference type="GO" id="GO:0030288">
    <property type="term" value="C:outer membrane-bounded periplasmic space"/>
    <property type="evidence" value="ECO:0007669"/>
    <property type="project" value="TreeGrafter"/>
</dbReference>
<dbReference type="NCBIfam" id="TIGR03002">
    <property type="entry name" value="outer_YhbN_LptA"/>
    <property type="match status" value="1"/>
</dbReference>